<dbReference type="InterPro" id="IPR002048">
    <property type="entry name" value="EF_hand_dom"/>
</dbReference>
<dbReference type="PRINTS" id="PR00368">
    <property type="entry name" value="FADPNR"/>
</dbReference>
<dbReference type="Proteomes" id="UP000660262">
    <property type="component" value="Unassembled WGS sequence"/>
</dbReference>
<evidence type="ECO:0000256" key="5">
    <source>
        <dbReference type="ARBA" id="ARBA00022792"/>
    </source>
</evidence>
<keyword evidence="5" id="KW-0496">Mitochondrion</keyword>
<keyword evidence="10" id="KW-0520">NAD</keyword>
<dbReference type="Gene3D" id="3.50.50.100">
    <property type="match status" value="2"/>
</dbReference>
<keyword evidence="5" id="KW-0999">Mitochondrion inner membrane</keyword>
<evidence type="ECO:0000256" key="4">
    <source>
        <dbReference type="ARBA" id="ARBA00022630"/>
    </source>
</evidence>
<comment type="catalytic activity">
    <reaction evidence="11">
        <text>a quinone + NADH + H(+) = a quinol + NAD(+)</text>
        <dbReference type="Rhea" id="RHEA:46160"/>
        <dbReference type="ChEBI" id="CHEBI:15378"/>
        <dbReference type="ChEBI" id="CHEBI:24646"/>
        <dbReference type="ChEBI" id="CHEBI:57540"/>
        <dbReference type="ChEBI" id="CHEBI:57945"/>
        <dbReference type="ChEBI" id="CHEBI:132124"/>
        <dbReference type="EC" id="1.6.5.9"/>
    </reaction>
</comment>
<sequence length="586" mass="63575">MALRWLARASLLATSTGVVGVLGFSAAENSLEPVRPLAAFIRDCKKKNDDDATDNNGGGDKAIAAAKVVAERPRVLVLGSGWAAQAFVRDVDTQQFDVCQVSPVNYFLFTPLLPSTTVGTTEVRSIIESNRVIASFRNHSLSSRLAYILRMRTPREVACVEGEALEVSASEKRVRCKNSRGDEFDLEYDRLIVAVGSQCNTFGTPGVTENAHFLKSVRDANTIRGAVIDSLESASCITEATEKKRLASTVVVGGGPTGVEFAAELVDYIRSDLSNLYDEARNARVTLIQSADHILNTYDKKISEYAEETLAHANVDVVTNTRVLEVKESCVVVKDKKTGVVREVPYGVCVWSTGVASLPLTKALMAQASGNAQARARALRVNAGLEAMGLKDIWATGDAAAVDNPKLRAQLKDLFAEADADNSGYLDKDEYNNCLAIAARKFPQSAEHIRKVAKYFADADLDHDGRLSMTELDAVLDAVDKKTRAYPATAQVAAQQGSWLAHRFNTDDVGAGFIYQHKGELCYLGNEKAAAGLVGSGNQEVVLVGETVSALWHGAYFAMMRDQRMKLKVGFDWAKARVFGRDTSRC</sequence>
<dbReference type="InterPro" id="IPR018247">
    <property type="entry name" value="EF_Hand_1_Ca_BS"/>
</dbReference>
<keyword evidence="7" id="KW-0106">Calcium</keyword>
<dbReference type="GO" id="GO:0050136">
    <property type="term" value="F:NADH dehydrogenase (quinone) (non-electrogenic) activity"/>
    <property type="evidence" value="ECO:0007669"/>
    <property type="project" value="UniProtKB-EC"/>
</dbReference>
<evidence type="ECO:0000256" key="10">
    <source>
        <dbReference type="ARBA" id="ARBA00023027"/>
    </source>
</evidence>
<reference evidence="14" key="1">
    <citation type="submission" date="2020-10" db="EMBL/GenBank/DDBJ databases">
        <title>Unveiling of a novel bifunctional photoreceptor, Dualchrome1, isolated from a cosmopolitan green alga.</title>
        <authorList>
            <person name="Suzuki S."/>
            <person name="Kawachi M."/>
        </authorList>
    </citation>
    <scope>NUCLEOTIDE SEQUENCE</scope>
    <source>
        <strain evidence="14">NIES 2893</strain>
    </source>
</reference>
<keyword evidence="15" id="KW-1185">Reference proteome</keyword>
<dbReference type="InterPro" id="IPR023753">
    <property type="entry name" value="FAD/NAD-binding_dom"/>
</dbReference>
<evidence type="ECO:0000256" key="12">
    <source>
        <dbReference type="ARBA" id="ARBA00049010"/>
    </source>
</evidence>
<dbReference type="SUPFAM" id="SSF51905">
    <property type="entry name" value="FAD/NAD(P)-binding domain"/>
    <property type="match status" value="1"/>
</dbReference>
<accession>A0A830HU13</accession>
<keyword evidence="4" id="KW-0285">Flavoprotein</keyword>
<dbReference type="SUPFAM" id="SSF47473">
    <property type="entry name" value="EF-hand"/>
    <property type="match status" value="1"/>
</dbReference>
<dbReference type="PROSITE" id="PS00018">
    <property type="entry name" value="EF_HAND_1"/>
    <property type="match status" value="2"/>
</dbReference>
<dbReference type="InterPro" id="IPR054585">
    <property type="entry name" value="NDH2-like_C"/>
</dbReference>
<dbReference type="PANTHER" id="PTHR43706">
    <property type="entry name" value="NADH DEHYDROGENASE"/>
    <property type="match status" value="1"/>
</dbReference>
<feature type="domain" description="EF-hand" evidence="13">
    <location>
        <begin position="406"/>
        <end position="441"/>
    </location>
</feature>
<keyword evidence="6" id="KW-0274">FAD</keyword>
<dbReference type="InterPro" id="IPR011992">
    <property type="entry name" value="EF-hand-dom_pair"/>
</dbReference>
<protein>
    <recommendedName>
        <fullName evidence="3">NADH:ubiquinone reductase (non-electrogenic)</fullName>
        <ecNumber evidence="3">1.6.5.9</ecNumber>
    </recommendedName>
</protein>
<dbReference type="InterPro" id="IPR045024">
    <property type="entry name" value="NDH-2"/>
</dbReference>
<dbReference type="InterPro" id="IPR036188">
    <property type="entry name" value="FAD/NAD-bd_sf"/>
</dbReference>
<keyword evidence="5" id="KW-0472">Membrane</keyword>
<evidence type="ECO:0000259" key="13">
    <source>
        <dbReference type="PROSITE" id="PS50222"/>
    </source>
</evidence>
<dbReference type="Pfam" id="PF07992">
    <property type="entry name" value="Pyr_redox_2"/>
    <property type="match status" value="1"/>
</dbReference>
<evidence type="ECO:0000256" key="2">
    <source>
        <dbReference type="ARBA" id="ARBA00005272"/>
    </source>
</evidence>
<dbReference type="Pfam" id="PF13499">
    <property type="entry name" value="EF-hand_7"/>
    <property type="match status" value="1"/>
</dbReference>
<evidence type="ECO:0000256" key="11">
    <source>
        <dbReference type="ARBA" id="ARBA00047599"/>
    </source>
</evidence>
<gene>
    <name evidence="14" type="ORF">PPROV_000715700</name>
</gene>
<keyword evidence="8" id="KW-0809">Transit peptide</keyword>
<organism evidence="14 15">
    <name type="scientific">Pycnococcus provasolii</name>
    <dbReference type="NCBI Taxonomy" id="41880"/>
    <lineage>
        <taxon>Eukaryota</taxon>
        <taxon>Viridiplantae</taxon>
        <taxon>Chlorophyta</taxon>
        <taxon>Pseudoscourfieldiophyceae</taxon>
        <taxon>Pseudoscourfieldiales</taxon>
        <taxon>Pycnococcaceae</taxon>
        <taxon>Pycnococcus</taxon>
    </lineage>
</organism>
<dbReference type="CDD" id="cd00051">
    <property type="entry name" value="EFh"/>
    <property type="match status" value="1"/>
</dbReference>
<comment type="subcellular location">
    <subcellularLocation>
        <location evidence="1">Mitochondrion inner membrane</location>
        <topology evidence="1">Peripheral membrane protein</topology>
        <orientation evidence="1">Intermembrane side</orientation>
    </subcellularLocation>
</comment>
<evidence type="ECO:0000256" key="3">
    <source>
        <dbReference type="ARBA" id="ARBA00012637"/>
    </source>
</evidence>
<dbReference type="GO" id="GO:0005509">
    <property type="term" value="F:calcium ion binding"/>
    <property type="evidence" value="ECO:0007669"/>
    <property type="project" value="InterPro"/>
</dbReference>
<evidence type="ECO:0000313" key="14">
    <source>
        <dbReference type="EMBL" id="GHP08419.1"/>
    </source>
</evidence>
<evidence type="ECO:0000256" key="6">
    <source>
        <dbReference type="ARBA" id="ARBA00022827"/>
    </source>
</evidence>
<comment type="caution">
    <text evidence="14">The sequence shown here is derived from an EMBL/GenBank/DDBJ whole genome shotgun (WGS) entry which is preliminary data.</text>
</comment>
<dbReference type="Pfam" id="PF22366">
    <property type="entry name" value="NDH2_C"/>
    <property type="match status" value="1"/>
</dbReference>
<evidence type="ECO:0000256" key="7">
    <source>
        <dbReference type="ARBA" id="ARBA00022837"/>
    </source>
</evidence>
<comment type="catalytic activity">
    <reaction evidence="12">
        <text>a ubiquinone + NADH + H(+) = a ubiquinol + NAD(+)</text>
        <dbReference type="Rhea" id="RHEA:23152"/>
        <dbReference type="Rhea" id="RHEA-COMP:9565"/>
        <dbReference type="Rhea" id="RHEA-COMP:9566"/>
        <dbReference type="ChEBI" id="CHEBI:15378"/>
        <dbReference type="ChEBI" id="CHEBI:16389"/>
        <dbReference type="ChEBI" id="CHEBI:17976"/>
        <dbReference type="ChEBI" id="CHEBI:57540"/>
        <dbReference type="ChEBI" id="CHEBI:57945"/>
    </reaction>
</comment>
<evidence type="ECO:0000256" key="8">
    <source>
        <dbReference type="ARBA" id="ARBA00022946"/>
    </source>
</evidence>
<dbReference type="PROSITE" id="PS50222">
    <property type="entry name" value="EF_HAND_2"/>
    <property type="match status" value="2"/>
</dbReference>
<dbReference type="OrthoDB" id="3244603at2759"/>
<dbReference type="GO" id="GO:0005743">
    <property type="term" value="C:mitochondrial inner membrane"/>
    <property type="evidence" value="ECO:0007669"/>
    <property type="project" value="UniProtKB-SubCell"/>
</dbReference>
<proteinExistence type="inferred from homology"/>
<evidence type="ECO:0000313" key="15">
    <source>
        <dbReference type="Proteomes" id="UP000660262"/>
    </source>
</evidence>
<feature type="domain" description="EF-hand" evidence="13">
    <location>
        <begin position="447"/>
        <end position="482"/>
    </location>
</feature>
<keyword evidence="9" id="KW-0560">Oxidoreductase</keyword>
<dbReference type="PANTHER" id="PTHR43706:SF47">
    <property type="entry name" value="EXTERNAL NADH-UBIQUINONE OXIDOREDUCTASE 1, MITOCHONDRIAL-RELATED"/>
    <property type="match status" value="1"/>
</dbReference>
<dbReference type="EMBL" id="BNJQ01000020">
    <property type="protein sequence ID" value="GHP08419.1"/>
    <property type="molecule type" value="Genomic_DNA"/>
</dbReference>
<evidence type="ECO:0000256" key="1">
    <source>
        <dbReference type="ARBA" id="ARBA00004137"/>
    </source>
</evidence>
<name>A0A830HU13_9CHLO</name>
<dbReference type="AlphaFoldDB" id="A0A830HU13"/>
<comment type="similarity">
    <text evidence="2">Belongs to the NADH dehydrogenase family.</text>
</comment>
<evidence type="ECO:0000256" key="9">
    <source>
        <dbReference type="ARBA" id="ARBA00023002"/>
    </source>
</evidence>
<dbReference type="EC" id="1.6.5.9" evidence="3"/>
<dbReference type="SMART" id="SM00054">
    <property type="entry name" value="EFh"/>
    <property type="match status" value="2"/>
</dbReference>